<feature type="domain" description="Galactose-1-phosphate uridyl transferase N-terminal" evidence="11">
    <location>
        <begin position="70"/>
        <end position="239"/>
    </location>
</feature>
<reference evidence="13 14" key="2">
    <citation type="journal article" date="2011" name="J. Bacteriol.">
        <title>Complete Genome Sequence of the Haloalkaliphilic, Hydrogen Producing Halanaerobium hydrogenoformans.</title>
        <authorList>
            <person name="Brown S.D."/>
            <person name="Begemann M.B."/>
            <person name="Mormile M.R."/>
            <person name="Wall J.D."/>
            <person name="Han C.S."/>
            <person name="Goodwin L.A."/>
            <person name="Pitluck S."/>
            <person name="Land M.L."/>
            <person name="Hauser L.J."/>
            <person name="Elias D.A."/>
        </authorList>
    </citation>
    <scope>NUCLEOTIDE SEQUENCE [LARGE SCALE GENOMIC DNA]</scope>
    <source>
        <strain evidence="14">sapolanicus</strain>
    </source>
</reference>
<organism evidence="13 14">
    <name type="scientific">Halanaerobium hydrogeniformans</name>
    <name type="common">Halanaerobium sp. (strain sapolanicus)</name>
    <dbReference type="NCBI Taxonomy" id="656519"/>
    <lineage>
        <taxon>Bacteria</taxon>
        <taxon>Bacillati</taxon>
        <taxon>Bacillota</taxon>
        <taxon>Clostridia</taxon>
        <taxon>Halanaerobiales</taxon>
        <taxon>Halanaerobiaceae</taxon>
        <taxon>Halanaerobium</taxon>
    </lineage>
</organism>
<dbReference type="GO" id="GO:0005737">
    <property type="term" value="C:cytoplasm"/>
    <property type="evidence" value="ECO:0007669"/>
    <property type="project" value="UniProtKB-SubCell"/>
</dbReference>
<evidence type="ECO:0000313" key="13">
    <source>
        <dbReference type="EMBL" id="ADQ13974.1"/>
    </source>
</evidence>
<dbReference type="STRING" id="656519.Halsa_0501"/>
<evidence type="ECO:0000313" key="14">
    <source>
        <dbReference type="Proteomes" id="UP000007434"/>
    </source>
</evidence>
<evidence type="ECO:0000256" key="2">
    <source>
        <dbReference type="ARBA" id="ARBA00004496"/>
    </source>
</evidence>
<dbReference type="EMBL" id="CP002304">
    <property type="protein sequence ID" value="ADQ13974.1"/>
    <property type="molecule type" value="Genomic_DNA"/>
</dbReference>
<dbReference type="Proteomes" id="UP000007434">
    <property type="component" value="Chromosome"/>
</dbReference>
<keyword evidence="9 10" id="KW-0119">Carbohydrate metabolism</keyword>
<gene>
    <name evidence="10" type="primary">galT</name>
    <name evidence="13" type="ordered locus">Halsa_0501</name>
</gene>
<keyword evidence="7 10" id="KW-0548">Nucleotidyltransferase</keyword>
<sequence>MQVAKANQLIEKLLAYGEKNNLLVEWDKIAARNEIRDILEIKEAPAEALDSESELELADNPQPILDGLLDFAVAKSLINDNLTERDLLDTRIMGALTPRQSEIAKRFYETAEEVDVKAAAEQYYNFAQKSNYIRLKRTSKNLNWKAESDYGQIEITINLSKPEKDPAEIARAKAEPQSNYPKCYLCLENVGYAGSLNHPARQNHRVIPLKLQNEDWFLQYSPYVYYNEHCIVFHREHKPMNINKNTFAVLMDFLDQIPHYFIGSNADLPLVGGSILNHDHFQGGRHIFPMEEAESVAYYEHPTFMDIEISRLKWPLSVIRLRSAERGELINLADKILQNWREYTDHGLKIKAYSKEEGKKTAHNTVTPIARKRKYGSEEQAEQYELDLVLRNNRCSEEYPYGIFHPHQKLHHIKKENIGLIEVMGRAILPGRLKKELNLIAEYLSAKLSLEELKAAEGMAKHLEWVEELESTYGNELQFEQAEKILEKETAKKFSQVLERAGVFKNDIVGVKGFERFLKSIGIKRLEDGNSEL</sequence>
<dbReference type="PANTHER" id="PTHR39191">
    <property type="entry name" value="GALACTOSE-1-PHOSPHATE URIDYLYLTRANSFERASE"/>
    <property type="match status" value="1"/>
</dbReference>
<evidence type="ECO:0000256" key="6">
    <source>
        <dbReference type="ARBA" id="ARBA00022679"/>
    </source>
</evidence>
<comment type="pathway">
    <text evidence="3 10">Carbohydrate metabolism; galactose metabolism.</text>
</comment>
<keyword evidence="14" id="KW-1185">Reference proteome</keyword>
<evidence type="ECO:0000256" key="8">
    <source>
        <dbReference type="ARBA" id="ARBA00023144"/>
    </source>
</evidence>
<reference evidence="13 14" key="1">
    <citation type="submission" date="2010-11" db="EMBL/GenBank/DDBJ databases">
        <title>Complete sequence of Halanaerobium sp. sapolanicus.</title>
        <authorList>
            <consortium name="US DOE Joint Genome Institute"/>
            <person name="Lucas S."/>
            <person name="Copeland A."/>
            <person name="Lapidus A."/>
            <person name="Cheng J.-F."/>
            <person name="Bruce D."/>
            <person name="Goodwin L."/>
            <person name="Pitluck S."/>
            <person name="Davenport K."/>
            <person name="Detter J.C."/>
            <person name="Han C."/>
            <person name="Tapia R."/>
            <person name="Land M."/>
            <person name="Hauser L."/>
            <person name="Jeffries C."/>
            <person name="Kyrpides N."/>
            <person name="Ivanova N."/>
            <person name="Mikhailova N."/>
            <person name="Begemann M.B."/>
            <person name="Mormile M.R."/>
            <person name="Wall J.D."/>
            <person name="Elias D.A."/>
            <person name="Woyke T."/>
        </authorList>
    </citation>
    <scope>NUCLEOTIDE SEQUENCE [LARGE SCALE GENOMIC DNA]</scope>
    <source>
        <strain evidence="14">sapolanicus</strain>
    </source>
</reference>
<dbReference type="RefSeq" id="WP_013405080.1">
    <property type="nucleotide sequence ID" value="NC_014654.1"/>
</dbReference>
<evidence type="ECO:0000256" key="3">
    <source>
        <dbReference type="ARBA" id="ARBA00004947"/>
    </source>
</evidence>
<dbReference type="OrthoDB" id="2293at2"/>
<dbReference type="eggNOG" id="COG4468">
    <property type="taxonomic scope" value="Bacteria"/>
</dbReference>
<dbReference type="InterPro" id="IPR005849">
    <property type="entry name" value="GalP_Utransf_N"/>
</dbReference>
<dbReference type="HAMAP" id="MF_00571">
    <property type="entry name" value="GalP_UDP_trans"/>
    <property type="match status" value="1"/>
</dbReference>
<evidence type="ECO:0000256" key="5">
    <source>
        <dbReference type="ARBA" id="ARBA00022490"/>
    </source>
</evidence>
<dbReference type="InterPro" id="IPR005850">
    <property type="entry name" value="GalP_Utransf_C"/>
</dbReference>
<dbReference type="EC" id="2.7.7.12" evidence="10"/>
<comment type="similarity">
    <text evidence="4 10">Belongs to the galactose-1-phosphate uridylyltransferase type 2 family.</text>
</comment>
<keyword evidence="6 10" id="KW-0808">Transferase</keyword>
<proteinExistence type="inferred from homology"/>
<dbReference type="HOGENOM" id="CLU_047799_0_0_9"/>
<dbReference type="Pfam" id="PF01087">
    <property type="entry name" value="GalP_UDP_transf"/>
    <property type="match status" value="1"/>
</dbReference>
<keyword evidence="5 10" id="KW-0963">Cytoplasm</keyword>
<comment type="catalytic activity">
    <reaction evidence="1 10">
        <text>alpha-D-galactose 1-phosphate + UDP-alpha-D-glucose = alpha-D-glucose 1-phosphate + UDP-alpha-D-galactose</text>
        <dbReference type="Rhea" id="RHEA:13989"/>
        <dbReference type="ChEBI" id="CHEBI:58336"/>
        <dbReference type="ChEBI" id="CHEBI:58601"/>
        <dbReference type="ChEBI" id="CHEBI:58885"/>
        <dbReference type="ChEBI" id="CHEBI:66914"/>
        <dbReference type="EC" id="2.7.7.12"/>
    </reaction>
</comment>
<evidence type="ECO:0000256" key="9">
    <source>
        <dbReference type="ARBA" id="ARBA00023277"/>
    </source>
</evidence>
<dbReference type="KEGG" id="has:Halsa_0501"/>
<dbReference type="GO" id="GO:0006012">
    <property type="term" value="P:galactose metabolic process"/>
    <property type="evidence" value="ECO:0007669"/>
    <property type="project" value="UniProtKB-UniRule"/>
</dbReference>
<dbReference type="PIRSF" id="PIRSF006005">
    <property type="entry name" value="GalT_BS"/>
    <property type="match status" value="1"/>
</dbReference>
<evidence type="ECO:0000256" key="4">
    <source>
        <dbReference type="ARBA" id="ARBA00008706"/>
    </source>
</evidence>
<dbReference type="PANTHER" id="PTHR39191:SF1">
    <property type="entry name" value="DUF4922 DOMAIN-CONTAINING PROTEIN"/>
    <property type="match status" value="1"/>
</dbReference>
<name>E4RPU0_HALHG</name>
<evidence type="ECO:0000259" key="12">
    <source>
        <dbReference type="Pfam" id="PF02744"/>
    </source>
</evidence>
<feature type="domain" description="Galactose-1-phosphate uridyl transferase C-terminal" evidence="12">
    <location>
        <begin position="255"/>
        <end position="448"/>
    </location>
</feature>
<evidence type="ECO:0000256" key="10">
    <source>
        <dbReference type="HAMAP-Rule" id="MF_00571"/>
    </source>
</evidence>
<dbReference type="InterPro" id="IPR000766">
    <property type="entry name" value="GalP_uridyl_Trfase_II"/>
</dbReference>
<protein>
    <recommendedName>
        <fullName evidence="10">Galactose-1-phosphate uridylyltransferase</fullName>
        <shortName evidence="10">Gal-1-P uridylyltransferase</shortName>
        <ecNumber evidence="10">2.7.7.12</ecNumber>
    </recommendedName>
    <alternativeName>
        <fullName evidence="10">UDP-glucose--hexose-1-phosphate uridylyltransferase</fullName>
    </alternativeName>
</protein>
<dbReference type="AlphaFoldDB" id="E4RPU0"/>
<dbReference type="Pfam" id="PF02744">
    <property type="entry name" value="GalP_UDP_tr_C"/>
    <property type="match status" value="1"/>
</dbReference>
<evidence type="ECO:0000259" key="11">
    <source>
        <dbReference type="Pfam" id="PF01087"/>
    </source>
</evidence>
<dbReference type="NCBIfam" id="NF003629">
    <property type="entry name" value="PRK05270.1-2"/>
    <property type="match status" value="1"/>
</dbReference>
<evidence type="ECO:0000256" key="7">
    <source>
        <dbReference type="ARBA" id="ARBA00022695"/>
    </source>
</evidence>
<evidence type="ECO:0000256" key="1">
    <source>
        <dbReference type="ARBA" id="ARBA00001107"/>
    </source>
</evidence>
<dbReference type="UniPathway" id="UPA00214"/>
<accession>E4RPU0</accession>
<keyword evidence="8 10" id="KW-0299">Galactose metabolism</keyword>
<comment type="subcellular location">
    <subcellularLocation>
        <location evidence="2 10">Cytoplasm</location>
    </subcellularLocation>
</comment>
<dbReference type="GO" id="GO:0008108">
    <property type="term" value="F:UDP-glucose:hexose-1-phosphate uridylyltransferase activity"/>
    <property type="evidence" value="ECO:0007669"/>
    <property type="project" value="UniProtKB-UniRule"/>
</dbReference>